<comment type="caution">
    <text evidence="2">The sequence shown here is derived from an EMBL/GenBank/DDBJ whole genome shotgun (WGS) entry which is preliminary data.</text>
</comment>
<dbReference type="EMBL" id="JANTYZ010000029">
    <property type="protein sequence ID" value="MCS3866981.1"/>
    <property type="molecule type" value="Genomic_DNA"/>
</dbReference>
<evidence type="ECO:0000256" key="1">
    <source>
        <dbReference type="SAM" id="Coils"/>
    </source>
</evidence>
<reference evidence="2" key="1">
    <citation type="submission" date="2022-08" db="EMBL/GenBank/DDBJ databases">
        <title>Genomic Encyclopedia of Type Strains, Phase V (KMG-V): Genome sequencing to study the core and pangenomes of soil and plant-associated prokaryotes.</title>
        <authorList>
            <person name="Whitman W."/>
        </authorList>
    </citation>
    <scope>NUCLEOTIDE SEQUENCE</scope>
    <source>
        <strain evidence="2">SP2016B</strain>
    </source>
</reference>
<sequence>MKTLTIELSDETAGRLESLADQLGMSLEEVAQVSIDDQLKRLGQEYEEAAEEILSKNTELYQRLS</sequence>
<evidence type="ECO:0000313" key="3">
    <source>
        <dbReference type="Proteomes" id="UP001155034"/>
    </source>
</evidence>
<accession>A0A9X2ZPJ3</accession>
<feature type="coiled-coil region" evidence="1">
    <location>
        <begin position="32"/>
        <end position="59"/>
    </location>
</feature>
<proteinExistence type="predicted"/>
<keyword evidence="1" id="KW-0175">Coiled coil</keyword>
<name>A0A9X2ZPJ3_9BACT</name>
<dbReference type="Proteomes" id="UP001155034">
    <property type="component" value="Unassembled WGS sequence"/>
</dbReference>
<gene>
    <name evidence="2" type="ORF">GGP82_003564</name>
</gene>
<dbReference type="AlphaFoldDB" id="A0A9X2ZPJ3"/>
<dbReference type="RefSeq" id="WP_251924060.1">
    <property type="nucleotide sequence ID" value="NZ_CALTSD010000033.1"/>
</dbReference>
<organism evidence="2 3">
    <name type="scientific">Salinibacter ruber</name>
    <dbReference type="NCBI Taxonomy" id="146919"/>
    <lineage>
        <taxon>Bacteria</taxon>
        <taxon>Pseudomonadati</taxon>
        <taxon>Rhodothermota</taxon>
        <taxon>Rhodothermia</taxon>
        <taxon>Rhodothermales</taxon>
        <taxon>Salinibacteraceae</taxon>
        <taxon>Salinibacter</taxon>
    </lineage>
</organism>
<evidence type="ECO:0000313" key="2">
    <source>
        <dbReference type="EMBL" id="MCS3866981.1"/>
    </source>
</evidence>
<protein>
    <submittedName>
        <fullName evidence="2">Transcriptional regulator</fullName>
    </submittedName>
</protein>